<comment type="caution">
    <text evidence="2">The sequence shown here is derived from an EMBL/GenBank/DDBJ whole genome shotgun (WGS) entry which is preliminary data.</text>
</comment>
<evidence type="ECO:0000259" key="1">
    <source>
        <dbReference type="Pfam" id="PF20038"/>
    </source>
</evidence>
<feature type="domain" description="Helix-turn-helix" evidence="1">
    <location>
        <begin position="86"/>
        <end position="143"/>
    </location>
</feature>
<dbReference type="RefSeq" id="WP_174497161.1">
    <property type="nucleotide sequence ID" value="NZ_CADDWK010000012.1"/>
</dbReference>
<dbReference type="Pfam" id="PF20038">
    <property type="entry name" value="HTH_59"/>
    <property type="match status" value="1"/>
</dbReference>
<keyword evidence="3" id="KW-1185">Reference proteome</keyword>
<dbReference type="Proteomes" id="UP000581688">
    <property type="component" value="Unassembled WGS sequence"/>
</dbReference>
<reference evidence="2 3" key="1">
    <citation type="submission" date="2020-08" db="EMBL/GenBank/DDBJ databases">
        <title>Genomic Encyclopedia of Type Strains, Phase IV (KMG-IV): sequencing the most valuable type-strain genomes for metagenomic binning, comparative biology and taxonomic classification.</title>
        <authorList>
            <person name="Goeker M."/>
        </authorList>
    </citation>
    <scope>NUCLEOTIDE SEQUENCE [LARGE SCALE GENOMIC DNA]</scope>
    <source>
        <strain evidence="2 3">DSM 19612</strain>
    </source>
</reference>
<dbReference type="EMBL" id="JACHGH010000011">
    <property type="protein sequence ID" value="MBB6454660.1"/>
    <property type="molecule type" value="Genomic_DNA"/>
</dbReference>
<evidence type="ECO:0000313" key="2">
    <source>
        <dbReference type="EMBL" id="MBB6454660.1"/>
    </source>
</evidence>
<name>A0A841Q8C5_9BACI</name>
<evidence type="ECO:0000313" key="3">
    <source>
        <dbReference type="Proteomes" id="UP000581688"/>
    </source>
</evidence>
<organism evidence="2 3">
    <name type="scientific">Salirhabdus euzebyi</name>
    <dbReference type="NCBI Taxonomy" id="394506"/>
    <lineage>
        <taxon>Bacteria</taxon>
        <taxon>Bacillati</taxon>
        <taxon>Bacillota</taxon>
        <taxon>Bacilli</taxon>
        <taxon>Bacillales</taxon>
        <taxon>Bacillaceae</taxon>
        <taxon>Salirhabdus</taxon>
    </lineage>
</organism>
<accession>A0A841Q8C5</accession>
<dbReference type="AlphaFoldDB" id="A0A841Q8C5"/>
<protein>
    <recommendedName>
        <fullName evidence="1">Helix-turn-helix domain-containing protein</fullName>
    </recommendedName>
</protein>
<proteinExistence type="predicted"/>
<gene>
    <name evidence="2" type="ORF">HNQ94_003149</name>
</gene>
<dbReference type="InterPro" id="IPR045403">
    <property type="entry name" value="HTH_59_Firmicutes_type"/>
</dbReference>
<sequence>MRESFIVYIKWPGKLEGYKKWPVTLFGNDDHTYHQLHTLEEVRNWLKKNNKIYFSVQVDSYQQILTSQILTVIGPIPITERETIPIQDVYTLKEAALRWGLSDGSTIRKAIERNKFENHEVKKSESTWLITTDGMMRLYGPKNEESLPSLIVNKMYYNEETGKFQTERKV</sequence>